<dbReference type="PROSITE" id="PS51764">
    <property type="entry name" value="GH26"/>
    <property type="match status" value="1"/>
</dbReference>
<gene>
    <name evidence="6" type="ORF">SAMN06264365_107151</name>
</gene>
<dbReference type="InterPro" id="IPR017853">
    <property type="entry name" value="GH"/>
</dbReference>
<organism evidence="6 7">
    <name type="scientific">Actinoplanes regularis</name>
    <dbReference type="NCBI Taxonomy" id="52697"/>
    <lineage>
        <taxon>Bacteria</taxon>
        <taxon>Bacillati</taxon>
        <taxon>Actinomycetota</taxon>
        <taxon>Actinomycetes</taxon>
        <taxon>Micromonosporales</taxon>
        <taxon>Micromonosporaceae</taxon>
        <taxon>Actinoplanes</taxon>
    </lineage>
</organism>
<keyword evidence="2 3" id="KW-0326">Glycosidase</keyword>
<evidence type="ECO:0000313" key="7">
    <source>
        <dbReference type="Proteomes" id="UP000198415"/>
    </source>
</evidence>
<dbReference type="AlphaFoldDB" id="A0A239A8L6"/>
<proteinExistence type="inferred from homology"/>
<dbReference type="OrthoDB" id="9816550at2"/>
<feature type="chain" id="PRO_5012444172" description="GH26 domain-containing protein" evidence="4">
    <location>
        <begin position="31"/>
        <end position="348"/>
    </location>
</feature>
<keyword evidence="1 3" id="KW-0378">Hydrolase</keyword>
<feature type="active site" description="Nucleophile" evidence="3">
    <location>
        <position position="274"/>
    </location>
</feature>
<evidence type="ECO:0000256" key="4">
    <source>
        <dbReference type="SAM" id="SignalP"/>
    </source>
</evidence>
<evidence type="ECO:0000256" key="2">
    <source>
        <dbReference type="ARBA" id="ARBA00023295"/>
    </source>
</evidence>
<comment type="similarity">
    <text evidence="3">Belongs to the glycosyl hydrolase 26 family.</text>
</comment>
<dbReference type="SUPFAM" id="SSF51445">
    <property type="entry name" value="(Trans)glycosidases"/>
    <property type="match status" value="1"/>
</dbReference>
<evidence type="ECO:0000259" key="5">
    <source>
        <dbReference type="PROSITE" id="PS51764"/>
    </source>
</evidence>
<protein>
    <recommendedName>
        <fullName evidence="5">GH26 domain-containing protein</fullName>
    </recommendedName>
</protein>
<dbReference type="RefSeq" id="WP_089294724.1">
    <property type="nucleotide sequence ID" value="NZ_BOMU01000046.1"/>
</dbReference>
<feature type="signal peptide" evidence="4">
    <location>
        <begin position="1"/>
        <end position="30"/>
    </location>
</feature>
<dbReference type="Gene3D" id="3.20.20.80">
    <property type="entry name" value="Glycosidases"/>
    <property type="match status" value="1"/>
</dbReference>
<accession>A0A239A8L6</accession>
<evidence type="ECO:0000256" key="3">
    <source>
        <dbReference type="PROSITE-ProRule" id="PRU01100"/>
    </source>
</evidence>
<evidence type="ECO:0000313" key="6">
    <source>
        <dbReference type="EMBL" id="SNR91996.1"/>
    </source>
</evidence>
<feature type="domain" description="GH26" evidence="5">
    <location>
        <begin position="26"/>
        <end position="334"/>
    </location>
</feature>
<keyword evidence="7" id="KW-1185">Reference proteome</keyword>
<evidence type="ECO:0000256" key="1">
    <source>
        <dbReference type="ARBA" id="ARBA00022801"/>
    </source>
</evidence>
<dbReference type="GO" id="GO:0004553">
    <property type="term" value="F:hydrolase activity, hydrolyzing O-glycosyl compounds"/>
    <property type="evidence" value="ECO:0007669"/>
    <property type="project" value="InterPro"/>
</dbReference>
<dbReference type="Proteomes" id="UP000198415">
    <property type="component" value="Unassembled WGS sequence"/>
</dbReference>
<dbReference type="EMBL" id="FZNR01000007">
    <property type="protein sequence ID" value="SNR91996.1"/>
    <property type="molecule type" value="Genomic_DNA"/>
</dbReference>
<keyword evidence="4" id="KW-0732">Signal</keyword>
<reference evidence="6 7" key="1">
    <citation type="submission" date="2017-06" db="EMBL/GenBank/DDBJ databases">
        <authorList>
            <person name="Kim H.J."/>
            <person name="Triplett B.A."/>
        </authorList>
    </citation>
    <scope>NUCLEOTIDE SEQUENCE [LARGE SCALE GENOMIC DNA]</scope>
    <source>
        <strain evidence="6 7">DSM 43151</strain>
    </source>
</reference>
<name>A0A239A8L6_9ACTN</name>
<dbReference type="InterPro" id="IPR022790">
    <property type="entry name" value="GH26_dom"/>
</dbReference>
<feature type="active site" description="Proton donor" evidence="3">
    <location>
        <position position="156"/>
    </location>
</feature>
<sequence length="348" mass="38235">MRSTLRKTVLTLTAVAVGIGAGTVATPAQAATQKADAGCVTGKKLLPSCGVLWGGAAGGFTGKPRDLEHRNWEKLSGRTATIFHTYHKGNEPFPTKAEIAMTNESANPRVLLTNWKVEYGTTWAAVARGEQDKRIDAFAARAKAYGKDFFLALNHEPENDVKPRAGSGMEAKDYAAMYRHTIQRLRAKGATNVINVVALMGNEKWMAQSWWKDLYPGDDVVDWIGLDSYSSVEKGYHYGDFATLLDRKAKGKNALGFYDWAVTKHAGKPLMIAEWGAYHQVGRKTDKSAVYNDVVAQLKKRPEIKAIVHFDTKKDDQGNRDISINSSAKSLASFRKLAANPIFNVKLG</sequence>